<feature type="region of interest" description="Disordered" evidence="1">
    <location>
        <begin position="1"/>
        <end position="73"/>
    </location>
</feature>
<evidence type="ECO:0000313" key="3">
    <source>
        <dbReference type="Proteomes" id="UP001222027"/>
    </source>
</evidence>
<evidence type="ECO:0000256" key="1">
    <source>
        <dbReference type="SAM" id="MobiDB-lite"/>
    </source>
</evidence>
<comment type="caution">
    <text evidence="2">The sequence shown here is derived from an EMBL/GenBank/DDBJ whole genome shotgun (WGS) entry which is preliminary data.</text>
</comment>
<feature type="compositionally biased region" description="Basic and acidic residues" evidence="1">
    <location>
        <begin position="41"/>
        <end position="73"/>
    </location>
</feature>
<accession>A0AAV8PZJ5</accession>
<reference evidence="2 3" key="1">
    <citation type="submission" date="2022-12" db="EMBL/GenBank/DDBJ databases">
        <title>Chromosome-scale assembly of the Ensete ventricosum genome.</title>
        <authorList>
            <person name="Dussert Y."/>
            <person name="Stocks J."/>
            <person name="Wendawek A."/>
            <person name="Woldeyes F."/>
            <person name="Nichols R.A."/>
            <person name="Borrell J.S."/>
        </authorList>
    </citation>
    <scope>NUCLEOTIDE SEQUENCE [LARGE SCALE GENOMIC DNA]</scope>
    <source>
        <strain evidence="3">cv. Maze</strain>
        <tissue evidence="2">Seeds</tissue>
    </source>
</reference>
<dbReference type="EMBL" id="JAQQAF010000008">
    <property type="protein sequence ID" value="KAJ8464699.1"/>
    <property type="molecule type" value="Genomic_DNA"/>
</dbReference>
<evidence type="ECO:0000313" key="2">
    <source>
        <dbReference type="EMBL" id="KAJ8464699.1"/>
    </source>
</evidence>
<gene>
    <name evidence="2" type="ORF">OPV22_027251</name>
</gene>
<feature type="compositionally biased region" description="Polar residues" evidence="1">
    <location>
        <begin position="1"/>
        <end position="14"/>
    </location>
</feature>
<dbReference type="AlphaFoldDB" id="A0AAV8PZJ5"/>
<keyword evidence="3" id="KW-1185">Reference proteome</keyword>
<sequence>MLPPTQAATRSSLPQPGCPLPRRLGEQPKKATHPGLGNVDEGMRRRELRKEEHKRQEQGSRVAKERGVREWWS</sequence>
<organism evidence="2 3">
    <name type="scientific">Ensete ventricosum</name>
    <name type="common">Abyssinian banana</name>
    <name type="synonym">Musa ensete</name>
    <dbReference type="NCBI Taxonomy" id="4639"/>
    <lineage>
        <taxon>Eukaryota</taxon>
        <taxon>Viridiplantae</taxon>
        <taxon>Streptophyta</taxon>
        <taxon>Embryophyta</taxon>
        <taxon>Tracheophyta</taxon>
        <taxon>Spermatophyta</taxon>
        <taxon>Magnoliopsida</taxon>
        <taxon>Liliopsida</taxon>
        <taxon>Zingiberales</taxon>
        <taxon>Musaceae</taxon>
        <taxon>Ensete</taxon>
    </lineage>
</organism>
<proteinExistence type="predicted"/>
<protein>
    <submittedName>
        <fullName evidence="2">Uncharacterized protein</fullName>
    </submittedName>
</protein>
<dbReference type="Proteomes" id="UP001222027">
    <property type="component" value="Unassembled WGS sequence"/>
</dbReference>
<name>A0AAV8PZJ5_ENSVE</name>